<evidence type="ECO:0000256" key="9">
    <source>
        <dbReference type="SAM" id="Phobius"/>
    </source>
</evidence>
<feature type="transmembrane region" description="Helical" evidence="9">
    <location>
        <begin position="264"/>
        <end position="288"/>
    </location>
</feature>
<feature type="transmembrane region" description="Helical" evidence="9">
    <location>
        <begin position="384"/>
        <end position="406"/>
    </location>
</feature>
<dbReference type="GO" id="GO:0022857">
    <property type="term" value="F:transmembrane transporter activity"/>
    <property type="evidence" value="ECO:0007669"/>
    <property type="project" value="InterPro"/>
</dbReference>
<name>A0A5M8NZ55_9BACT</name>
<evidence type="ECO:0000313" key="10">
    <source>
        <dbReference type="EMBL" id="KAA6301441.1"/>
    </source>
</evidence>
<keyword evidence="5" id="KW-0029">Amino-acid transport</keyword>
<feature type="transmembrane region" description="Helical" evidence="9">
    <location>
        <begin position="107"/>
        <end position="125"/>
    </location>
</feature>
<accession>A0A5M8NZ55</accession>
<dbReference type="InterPro" id="IPR001851">
    <property type="entry name" value="ABC_transp_permease"/>
</dbReference>
<feature type="transmembrane region" description="Helical" evidence="9">
    <location>
        <begin position="137"/>
        <end position="157"/>
    </location>
</feature>
<sequence>MFKRQLKSILKSRDNFMDFLNLCSIIILSLFGNYIISILQDDIRIVHIIRIVTLFVLSVLCYFVVANFKFYNNEAVKEWEKATQGYKQTNSIDNMFMEAITKNKSWFIRRIIICVLCLLIFFFAGKIPYQMLFEHSFYIFIKAFILLLCAIGFFHIYRVTSFFHIAHAITLTVSAYFTYLFSMQLQYPVWLSIPFAISCATGIGMISEIALYKPLRKRNASPMILMISSLGLYTLLQNVISILWGDDTKSIRTGEIKVGNEFLGAYITDIQIITIVVCLVLFLACAFFMKYNRIGRNICAVASNPDLSNIVGINSNRIILWSFGIGSVLAAVAGILIAFDTDMTPTMGFNWLLYGVVAMIIGGVGSNWGLVGGALLLATAQHLAAYYIGSQWMDAVAYIILILFLIGKPLGFSGKRLKKIEI</sequence>
<dbReference type="EMBL" id="SNRX01000019">
    <property type="protein sequence ID" value="KAA6301441.1"/>
    <property type="molecule type" value="Genomic_DNA"/>
</dbReference>
<evidence type="ECO:0000256" key="3">
    <source>
        <dbReference type="ARBA" id="ARBA00022475"/>
    </source>
</evidence>
<dbReference type="PANTHER" id="PTHR11795:SF449">
    <property type="entry name" value="BRANCHED-CHAIN AMINO ACID TRANSPORT PERMEASE PROTEIN LIVH-RELATED"/>
    <property type="match status" value="1"/>
</dbReference>
<keyword evidence="3" id="KW-1003">Cell membrane</keyword>
<feature type="transmembrane region" description="Helical" evidence="9">
    <location>
        <begin position="223"/>
        <end position="244"/>
    </location>
</feature>
<evidence type="ECO:0000256" key="6">
    <source>
        <dbReference type="ARBA" id="ARBA00022989"/>
    </source>
</evidence>
<keyword evidence="2" id="KW-0813">Transport</keyword>
<feature type="transmembrane region" description="Helical" evidence="9">
    <location>
        <begin position="162"/>
        <end position="181"/>
    </location>
</feature>
<evidence type="ECO:0000256" key="7">
    <source>
        <dbReference type="ARBA" id="ARBA00023136"/>
    </source>
</evidence>
<evidence type="ECO:0000256" key="8">
    <source>
        <dbReference type="ARBA" id="ARBA00037998"/>
    </source>
</evidence>
<dbReference type="GO" id="GO:0005886">
    <property type="term" value="C:plasma membrane"/>
    <property type="evidence" value="ECO:0007669"/>
    <property type="project" value="UniProtKB-SubCell"/>
</dbReference>
<evidence type="ECO:0000256" key="4">
    <source>
        <dbReference type="ARBA" id="ARBA00022692"/>
    </source>
</evidence>
<comment type="caution">
    <text evidence="10">The sequence shown here is derived from an EMBL/GenBank/DDBJ whole genome shotgun (WGS) entry which is preliminary data.</text>
</comment>
<keyword evidence="6 9" id="KW-1133">Transmembrane helix</keyword>
<protein>
    <submittedName>
        <fullName evidence="10">High-affinity branched-chain amino acid transport system permease protein LivH</fullName>
    </submittedName>
</protein>
<evidence type="ECO:0000256" key="1">
    <source>
        <dbReference type="ARBA" id="ARBA00004651"/>
    </source>
</evidence>
<organism evidence="10 11">
    <name type="scientific">Candidatus Ordinivivax streblomastigis</name>
    <dbReference type="NCBI Taxonomy" id="2540710"/>
    <lineage>
        <taxon>Bacteria</taxon>
        <taxon>Pseudomonadati</taxon>
        <taxon>Bacteroidota</taxon>
        <taxon>Bacteroidia</taxon>
        <taxon>Bacteroidales</taxon>
        <taxon>Candidatus Ordinivivax</taxon>
    </lineage>
</organism>
<evidence type="ECO:0000256" key="2">
    <source>
        <dbReference type="ARBA" id="ARBA00022448"/>
    </source>
</evidence>
<evidence type="ECO:0000256" key="5">
    <source>
        <dbReference type="ARBA" id="ARBA00022970"/>
    </source>
</evidence>
<dbReference type="PANTHER" id="PTHR11795">
    <property type="entry name" value="BRANCHED-CHAIN AMINO ACID TRANSPORT SYSTEM PERMEASE PROTEIN LIVH"/>
    <property type="match status" value="1"/>
</dbReference>
<dbReference type="AlphaFoldDB" id="A0A5M8NZ55"/>
<proteinExistence type="inferred from homology"/>
<feature type="transmembrane region" description="Helical" evidence="9">
    <location>
        <begin position="45"/>
        <end position="65"/>
    </location>
</feature>
<dbReference type="Pfam" id="PF02653">
    <property type="entry name" value="BPD_transp_2"/>
    <property type="match status" value="1"/>
</dbReference>
<evidence type="ECO:0000313" key="11">
    <source>
        <dbReference type="Proteomes" id="UP000324575"/>
    </source>
</evidence>
<dbReference type="InterPro" id="IPR052157">
    <property type="entry name" value="BCAA_transport_permease"/>
</dbReference>
<feature type="transmembrane region" description="Helical" evidence="9">
    <location>
        <begin position="20"/>
        <end position="39"/>
    </location>
</feature>
<comment type="similarity">
    <text evidence="8">Belongs to the binding-protein-dependent transport system permease family. LivHM subfamily.</text>
</comment>
<dbReference type="Proteomes" id="UP000324575">
    <property type="component" value="Unassembled WGS sequence"/>
</dbReference>
<feature type="transmembrane region" description="Helical" evidence="9">
    <location>
        <begin position="351"/>
        <end position="377"/>
    </location>
</feature>
<gene>
    <name evidence="10" type="ORF">EZS26_002428</name>
</gene>
<dbReference type="CDD" id="cd06582">
    <property type="entry name" value="TM_PBP1_LivH_like"/>
    <property type="match status" value="1"/>
</dbReference>
<feature type="transmembrane region" description="Helical" evidence="9">
    <location>
        <begin position="187"/>
        <end position="211"/>
    </location>
</feature>
<keyword evidence="7 9" id="KW-0472">Membrane</keyword>
<feature type="transmembrane region" description="Helical" evidence="9">
    <location>
        <begin position="318"/>
        <end position="339"/>
    </location>
</feature>
<keyword evidence="4 9" id="KW-0812">Transmembrane</keyword>
<reference evidence="10 11" key="1">
    <citation type="submission" date="2019-03" db="EMBL/GenBank/DDBJ databases">
        <title>Single cell metagenomics reveals metabolic interactions within the superorganism composed of flagellate Streblomastix strix and complex community of Bacteroidetes bacteria on its surface.</title>
        <authorList>
            <person name="Treitli S.C."/>
            <person name="Kolisko M."/>
            <person name="Husnik F."/>
            <person name="Keeling P."/>
            <person name="Hampl V."/>
        </authorList>
    </citation>
    <scope>NUCLEOTIDE SEQUENCE [LARGE SCALE GENOMIC DNA]</scope>
    <source>
        <strain evidence="10">St1</strain>
    </source>
</reference>
<comment type="subcellular location">
    <subcellularLocation>
        <location evidence="1">Cell membrane</location>
        <topology evidence="1">Multi-pass membrane protein</topology>
    </subcellularLocation>
</comment>
<dbReference type="GO" id="GO:0006865">
    <property type="term" value="P:amino acid transport"/>
    <property type="evidence" value="ECO:0007669"/>
    <property type="project" value="UniProtKB-KW"/>
</dbReference>